<dbReference type="GO" id="GO:0003992">
    <property type="term" value="F:N2-acetyl-L-ornithine:2-oxoglutarate 5-aminotransferase activity"/>
    <property type="evidence" value="ECO:0007669"/>
    <property type="project" value="UniProtKB-UniRule"/>
</dbReference>
<gene>
    <name evidence="5" type="primary">argD</name>
    <name evidence="6" type="ORF">FRC53_05415</name>
</gene>
<dbReference type="PROSITE" id="PS00600">
    <property type="entry name" value="AA_TRANSFER_CLASS_3"/>
    <property type="match status" value="1"/>
</dbReference>
<comment type="cofactor">
    <cofactor evidence="5">
        <name>pyridoxal 5'-phosphate</name>
        <dbReference type="ChEBI" id="CHEBI:597326"/>
    </cofactor>
    <text evidence="5">Binds 1 pyridoxal phosphate per subunit.</text>
</comment>
<dbReference type="UniPathway" id="UPA00068">
    <property type="reaction ID" value="UER00109"/>
</dbReference>
<reference evidence="6" key="1">
    <citation type="journal article" date="2020" name="Appl. Environ. Microbiol.">
        <title>Medium-Chain Fatty Acid Synthesis by 'Candidatus Weimeria bifida' gen. nov., sp. nov., and 'Candidatus Pseudoramibacter fermentans' sp. nov.</title>
        <authorList>
            <person name="Scarborough M.J."/>
            <person name="Myers K.S."/>
            <person name="Donohue T.J."/>
            <person name="Noguera D.R."/>
        </authorList>
    </citation>
    <scope>NUCLEOTIDE SEQUENCE</scope>
    <source>
        <strain evidence="6">EUB1.1</strain>
    </source>
</reference>
<dbReference type="CDD" id="cd00610">
    <property type="entry name" value="OAT_like"/>
    <property type="match status" value="1"/>
</dbReference>
<dbReference type="PANTHER" id="PTHR11986:SF79">
    <property type="entry name" value="ACETYLORNITHINE AMINOTRANSFERASE, MITOCHONDRIAL"/>
    <property type="match status" value="1"/>
</dbReference>
<keyword evidence="2 5" id="KW-0028">Amino-acid biosynthesis</keyword>
<dbReference type="Gene3D" id="3.40.640.10">
    <property type="entry name" value="Type I PLP-dependent aspartate aminotransferase-like (Major domain)"/>
    <property type="match status" value="1"/>
</dbReference>
<evidence type="ECO:0000313" key="6">
    <source>
        <dbReference type="EMBL" id="MQM72856.1"/>
    </source>
</evidence>
<dbReference type="Gene3D" id="3.90.1150.10">
    <property type="entry name" value="Aspartate Aminotransferase, domain 1"/>
    <property type="match status" value="1"/>
</dbReference>
<comment type="subcellular location">
    <subcellularLocation>
        <location evidence="5">Cytoplasm</location>
    </subcellularLocation>
</comment>
<dbReference type="InterPro" id="IPR049704">
    <property type="entry name" value="Aminotrans_3_PPA_site"/>
</dbReference>
<dbReference type="GO" id="GO:0006526">
    <property type="term" value="P:L-arginine biosynthetic process"/>
    <property type="evidence" value="ECO:0007669"/>
    <property type="project" value="UniProtKB-UniRule"/>
</dbReference>
<dbReference type="InterPro" id="IPR015424">
    <property type="entry name" value="PyrdxlP-dep_Trfase"/>
</dbReference>
<comment type="subunit">
    <text evidence="5">Homodimer.</text>
</comment>
<name>A0A6L5GSM4_9FIRM</name>
<dbReference type="InterPro" id="IPR005814">
    <property type="entry name" value="Aminotrans_3"/>
</dbReference>
<dbReference type="NCBIfam" id="NF002325">
    <property type="entry name" value="PRK01278.1"/>
    <property type="match status" value="1"/>
</dbReference>
<protein>
    <recommendedName>
        <fullName evidence="5">Acetylornithine aminotransferase</fullName>
        <shortName evidence="5">ACOAT</shortName>
        <ecNumber evidence="5">2.6.1.11</ecNumber>
    </recommendedName>
</protein>
<dbReference type="NCBIfam" id="TIGR00707">
    <property type="entry name" value="argD"/>
    <property type="match status" value="1"/>
</dbReference>
<dbReference type="InterPro" id="IPR015421">
    <property type="entry name" value="PyrdxlP-dep_Trfase_major"/>
</dbReference>
<dbReference type="InterPro" id="IPR015422">
    <property type="entry name" value="PyrdxlP-dep_Trfase_small"/>
</dbReference>
<evidence type="ECO:0000313" key="7">
    <source>
        <dbReference type="Proteomes" id="UP000473648"/>
    </source>
</evidence>
<evidence type="ECO:0000256" key="2">
    <source>
        <dbReference type="ARBA" id="ARBA00022605"/>
    </source>
</evidence>
<dbReference type="NCBIfam" id="NF002874">
    <property type="entry name" value="PRK03244.1"/>
    <property type="match status" value="1"/>
</dbReference>
<feature type="binding site" evidence="5">
    <location>
        <position position="282"/>
    </location>
    <ligand>
        <name>pyridoxal 5'-phosphate</name>
        <dbReference type="ChEBI" id="CHEBI:597326"/>
    </ligand>
</feature>
<dbReference type="Pfam" id="PF00202">
    <property type="entry name" value="Aminotran_3"/>
    <property type="match status" value="1"/>
</dbReference>
<dbReference type="EMBL" id="VOGB01000004">
    <property type="protein sequence ID" value="MQM72856.1"/>
    <property type="molecule type" value="Genomic_DNA"/>
</dbReference>
<dbReference type="HAMAP" id="MF_01107">
    <property type="entry name" value="ArgD_aminotrans_3"/>
    <property type="match status" value="1"/>
</dbReference>
<accession>A0A6L5GSM4</accession>
<dbReference type="GO" id="GO:0030170">
    <property type="term" value="F:pyridoxal phosphate binding"/>
    <property type="evidence" value="ECO:0007669"/>
    <property type="project" value="InterPro"/>
</dbReference>
<keyword evidence="3 5" id="KW-0808">Transferase</keyword>
<dbReference type="AlphaFoldDB" id="A0A6L5GSM4"/>
<feature type="modified residue" description="N6-(pyridoxal phosphate)lysine" evidence="5">
    <location>
        <position position="253"/>
    </location>
</feature>
<evidence type="ECO:0000256" key="3">
    <source>
        <dbReference type="ARBA" id="ARBA00022679"/>
    </source>
</evidence>
<dbReference type="PIRSF" id="PIRSF000521">
    <property type="entry name" value="Transaminase_4ab_Lys_Orn"/>
    <property type="match status" value="1"/>
</dbReference>
<keyword evidence="1 5" id="KW-0032">Aminotransferase</keyword>
<dbReference type="PANTHER" id="PTHR11986">
    <property type="entry name" value="AMINOTRANSFERASE CLASS III"/>
    <property type="match status" value="1"/>
</dbReference>
<feature type="binding site" evidence="5">
    <location>
        <position position="141"/>
    </location>
    <ligand>
        <name>N(2)-acetyl-L-ornithine</name>
        <dbReference type="ChEBI" id="CHEBI:57805"/>
    </ligand>
</feature>
<evidence type="ECO:0000256" key="1">
    <source>
        <dbReference type="ARBA" id="ARBA00022576"/>
    </source>
</evidence>
<evidence type="ECO:0000256" key="5">
    <source>
        <dbReference type="HAMAP-Rule" id="MF_01107"/>
    </source>
</evidence>
<feature type="binding site" evidence="5">
    <location>
        <position position="138"/>
    </location>
    <ligand>
        <name>pyridoxal 5'-phosphate</name>
        <dbReference type="ChEBI" id="CHEBI:597326"/>
    </ligand>
</feature>
<dbReference type="GO" id="GO:0005737">
    <property type="term" value="C:cytoplasm"/>
    <property type="evidence" value="ECO:0007669"/>
    <property type="project" value="UniProtKB-SubCell"/>
</dbReference>
<dbReference type="GO" id="GO:0042802">
    <property type="term" value="F:identical protein binding"/>
    <property type="evidence" value="ECO:0007669"/>
    <property type="project" value="TreeGrafter"/>
</dbReference>
<dbReference type="InterPro" id="IPR004636">
    <property type="entry name" value="AcOrn/SuccOrn_fam"/>
</dbReference>
<organism evidence="6 7">
    <name type="scientific">Candidatus Pseudoramibacter fermentans</name>
    <dbReference type="NCBI Taxonomy" id="2594427"/>
    <lineage>
        <taxon>Bacteria</taxon>
        <taxon>Bacillati</taxon>
        <taxon>Bacillota</taxon>
        <taxon>Clostridia</taxon>
        <taxon>Eubacteriales</taxon>
        <taxon>Eubacteriaceae</taxon>
        <taxon>Pseudoramibacter</taxon>
    </lineage>
</organism>
<comment type="miscellaneous">
    <text evidence="5">May also have succinyldiaminopimelate aminotransferase activity, thus carrying out the corresponding step in lysine biosynthesis.</text>
</comment>
<evidence type="ECO:0000256" key="4">
    <source>
        <dbReference type="ARBA" id="ARBA00022898"/>
    </source>
</evidence>
<comment type="similarity">
    <text evidence="5">Belongs to the class-III pyridoxal-phosphate-dependent aminotransferase family. ArgD subfamily.</text>
</comment>
<feature type="binding site" evidence="5">
    <location>
        <position position="281"/>
    </location>
    <ligand>
        <name>N(2)-acetyl-L-ornithine</name>
        <dbReference type="ChEBI" id="CHEBI:57805"/>
    </ligand>
</feature>
<dbReference type="EC" id="2.6.1.11" evidence="5"/>
<keyword evidence="5" id="KW-0963">Cytoplasm</keyword>
<sequence length="394" mass="43151">MNTQEYINRGNQVIMPTYSRFPIVFDHGDGCILTDIEGKQYIDCVGGIAVNCLGYNHAGLNQVIEKQIHKMLHVSNLYWNVPMITAAEKLVKLSGLDKAFFCNSGAEANEAAMKLARIYSKLYKSKDATEIIAMQDSFHGRTYAAITATGQAKYQKNLDPLVPDITHVPFNDFEALEKAVDKYNCAAILLEPIQGEGGIYPADQEYLKKVRKLCDDQNIVLIFDEVQCGIGRTGKFFAYQHYGIKPDVVAFAKGIAGGIPMGGILACDRVAQVFTPGTHASTFGANPLATSAANYVLDTVGDPEFLKDVSEKSQYFAQKLSELKDVNPHIKDIRGKGLMIGVEIDEDVSSVINQCIQSGLLVCGAGHSTIRFVPPLIIGKEEIDKVVQIFAESL</sequence>
<dbReference type="FunFam" id="3.40.640.10:FF:000004">
    <property type="entry name" value="Acetylornithine aminotransferase"/>
    <property type="match status" value="1"/>
</dbReference>
<comment type="caution">
    <text evidence="6">The sequence shown here is derived from an EMBL/GenBank/DDBJ whole genome shotgun (WGS) entry which is preliminary data.</text>
</comment>
<comment type="pathway">
    <text evidence="5">Amino-acid biosynthesis; L-arginine biosynthesis; N(2)-acetyl-L-ornithine from L-glutamate: step 4/4.</text>
</comment>
<keyword evidence="7" id="KW-1185">Reference proteome</keyword>
<keyword evidence="4 5" id="KW-0663">Pyridoxal phosphate</keyword>
<dbReference type="InterPro" id="IPR050103">
    <property type="entry name" value="Class-III_PLP-dep_AT"/>
</dbReference>
<feature type="binding site" evidence="5">
    <location>
        <begin position="224"/>
        <end position="227"/>
    </location>
    <ligand>
        <name>pyridoxal 5'-phosphate</name>
        <dbReference type="ChEBI" id="CHEBI:597326"/>
    </ligand>
</feature>
<comment type="catalytic activity">
    <reaction evidence="5">
        <text>N(2)-acetyl-L-ornithine + 2-oxoglutarate = N-acetyl-L-glutamate 5-semialdehyde + L-glutamate</text>
        <dbReference type="Rhea" id="RHEA:18049"/>
        <dbReference type="ChEBI" id="CHEBI:16810"/>
        <dbReference type="ChEBI" id="CHEBI:29123"/>
        <dbReference type="ChEBI" id="CHEBI:29985"/>
        <dbReference type="ChEBI" id="CHEBI:57805"/>
        <dbReference type="EC" id="2.6.1.11"/>
    </reaction>
</comment>
<keyword evidence="5" id="KW-0055">Arginine biosynthesis</keyword>
<dbReference type="Proteomes" id="UP000473648">
    <property type="component" value="Unassembled WGS sequence"/>
</dbReference>
<dbReference type="SUPFAM" id="SSF53383">
    <property type="entry name" value="PLP-dependent transferases"/>
    <property type="match status" value="1"/>
</dbReference>
<proteinExistence type="inferred from homology"/>
<feature type="binding site" evidence="5">
    <location>
        <begin position="105"/>
        <end position="106"/>
    </location>
    <ligand>
        <name>pyridoxal 5'-phosphate</name>
        <dbReference type="ChEBI" id="CHEBI:597326"/>
    </ligand>
</feature>